<dbReference type="Pfam" id="PF13460">
    <property type="entry name" value="NAD_binding_10"/>
    <property type="match status" value="1"/>
</dbReference>
<dbReference type="Proteomes" id="UP001499989">
    <property type="component" value="Unassembled WGS sequence"/>
</dbReference>
<protein>
    <submittedName>
        <fullName evidence="2">NAD(P)H-binding protein</fullName>
    </submittedName>
</protein>
<comment type="caution">
    <text evidence="2">The sequence shown here is derived from an EMBL/GenBank/DDBJ whole genome shotgun (WGS) entry which is preliminary data.</text>
</comment>
<evidence type="ECO:0000259" key="1">
    <source>
        <dbReference type="Pfam" id="PF13460"/>
    </source>
</evidence>
<name>A0ABN3S7Z8_9ACTN</name>
<feature type="domain" description="NAD(P)-binding" evidence="1">
    <location>
        <begin position="20"/>
        <end position="145"/>
    </location>
</feature>
<sequence>MPGGRPGAYRRRMTHAVVLGATGQIGRAAVDALARDGWEVTAVSRGGDRDARWPKDVRVVRADRGDDAALSAAVGEGCDVLVDMVAYGEREARQLVSLAGRVGSAVVISSVSVYEDDSGRNFDTQAEPDGFPAYPVPITEAQRTVRPGDGSYSTGKAALERELLAAGDRLPVTLLRAGAIHGPYCRTPRELYFVKRNLDGRRRRVLAHGGASRFHPASVRNIAELIRLAAPRPGTRVLNAVDPDAPTVAEIAAAIDAVMGVRTQDVLLDGPPVDGVGDTPWTVPAPVVCDMSAAREQLGYRPVVRYADALPETVAFIEERLAGRDWREAYPKMFKAYGDLFDYAAEDAWAEGR</sequence>
<dbReference type="SUPFAM" id="SSF51735">
    <property type="entry name" value="NAD(P)-binding Rossmann-fold domains"/>
    <property type="match status" value="1"/>
</dbReference>
<gene>
    <name evidence="2" type="ORF">GCM10010310_08510</name>
</gene>
<dbReference type="EMBL" id="BAAASK010000001">
    <property type="protein sequence ID" value="GAA2670120.1"/>
    <property type="molecule type" value="Genomic_DNA"/>
</dbReference>
<dbReference type="InterPro" id="IPR016040">
    <property type="entry name" value="NAD(P)-bd_dom"/>
</dbReference>
<dbReference type="InterPro" id="IPR036291">
    <property type="entry name" value="NAD(P)-bd_dom_sf"/>
</dbReference>
<dbReference type="InterPro" id="IPR050177">
    <property type="entry name" value="Lipid_A_modif_metabolic_enz"/>
</dbReference>
<dbReference type="PANTHER" id="PTHR43245:SF13">
    <property type="entry name" value="UDP-D-APIOSE_UDP-D-XYLOSE SYNTHASE 2"/>
    <property type="match status" value="1"/>
</dbReference>
<keyword evidence="3" id="KW-1185">Reference proteome</keyword>
<accession>A0ABN3S7Z8</accession>
<dbReference type="Gene3D" id="3.40.50.720">
    <property type="entry name" value="NAD(P)-binding Rossmann-like Domain"/>
    <property type="match status" value="1"/>
</dbReference>
<evidence type="ECO:0000313" key="3">
    <source>
        <dbReference type="Proteomes" id="UP001499989"/>
    </source>
</evidence>
<proteinExistence type="predicted"/>
<reference evidence="2 3" key="1">
    <citation type="journal article" date="2019" name="Int. J. Syst. Evol. Microbiol.">
        <title>The Global Catalogue of Microorganisms (GCM) 10K type strain sequencing project: providing services to taxonomists for standard genome sequencing and annotation.</title>
        <authorList>
            <consortium name="The Broad Institute Genomics Platform"/>
            <consortium name="The Broad Institute Genome Sequencing Center for Infectious Disease"/>
            <person name="Wu L."/>
            <person name="Ma J."/>
        </authorList>
    </citation>
    <scope>NUCLEOTIDE SEQUENCE [LARGE SCALE GENOMIC DNA]</scope>
    <source>
        <strain evidence="2 3">JCM 4531</strain>
    </source>
</reference>
<dbReference type="PANTHER" id="PTHR43245">
    <property type="entry name" value="BIFUNCTIONAL POLYMYXIN RESISTANCE PROTEIN ARNA"/>
    <property type="match status" value="1"/>
</dbReference>
<organism evidence="2 3">
    <name type="scientific">Streptomyces violaceolatus</name>
    <dbReference type="NCBI Taxonomy" id="67378"/>
    <lineage>
        <taxon>Bacteria</taxon>
        <taxon>Bacillati</taxon>
        <taxon>Actinomycetota</taxon>
        <taxon>Actinomycetes</taxon>
        <taxon>Kitasatosporales</taxon>
        <taxon>Streptomycetaceae</taxon>
        <taxon>Streptomyces</taxon>
        <taxon>Streptomyces violaceoruber group</taxon>
    </lineage>
</organism>
<evidence type="ECO:0000313" key="2">
    <source>
        <dbReference type="EMBL" id="GAA2670120.1"/>
    </source>
</evidence>